<keyword evidence="5 6" id="KW-0472">Membrane</keyword>
<evidence type="ECO:0000256" key="2">
    <source>
        <dbReference type="ARBA" id="ARBA00022475"/>
    </source>
</evidence>
<feature type="transmembrane region" description="Helical" evidence="6">
    <location>
        <begin position="243"/>
        <end position="263"/>
    </location>
</feature>
<evidence type="ECO:0000259" key="7">
    <source>
        <dbReference type="PROSITE" id="PS50850"/>
    </source>
</evidence>
<comment type="caution">
    <text evidence="8">The sequence shown here is derived from an EMBL/GenBank/DDBJ whole genome shotgun (WGS) entry which is preliminary data.</text>
</comment>
<keyword evidence="2" id="KW-1003">Cell membrane</keyword>
<dbReference type="PROSITE" id="PS50850">
    <property type="entry name" value="MFS"/>
    <property type="match status" value="1"/>
</dbReference>
<dbReference type="AlphaFoldDB" id="A0A261FW07"/>
<evidence type="ECO:0000313" key="8">
    <source>
        <dbReference type="EMBL" id="OZG63359.1"/>
    </source>
</evidence>
<gene>
    <name evidence="8" type="ORF">BLEM_0062</name>
</gene>
<protein>
    <submittedName>
        <fullName evidence="8">MFS transporter</fullName>
    </submittedName>
</protein>
<dbReference type="InterPro" id="IPR001958">
    <property type="entry name" value="Tet-R_TetA/multi-R_MdtG-like"/>
</dbReference>
<dbReference type="Gene3D" id="1.20.1250.20">
    <property type="entry name" value="MFS general substrate transporter like domains"/>
    <property type="match status" value="2"/>
</dbReference>
<dbReference type="Proteomes" id="UP000216352">
    <property type="component" value="Unassembled WGS sequence"/>
</dbReference>
<dbReference type="CDD" id="cd17324">
    <property type="entry name" value="MFS_NepI_like"/>
    <property type="match status" value="1"/>
</dbReference>
<evidence type="ECO:0000313" key="9">
    <source>
        <dbReference type="Proteomes" id="UP000216352"/>
    </source>
</evidence>
<name>A0A261FW07_9BIFI</name>
<dbReference type="STRING" id="1603886.GCA_001895165_01161"/>
<dbReference type="PANTHER" id="PTHR43124:SF3">
    <property type="entry name" value="CHLORAMPHENICOL EFFLUX PUMP RV0191"/>
    <property type="match status" value="1"/>
</dbReference>
<keyword evidence="9" id="KW-1185">Reference proteome</keyword>
<feature type="transmembrane region" description="Helical" evidence="6">
    <location>
        <begin position="167"/>
        <end position="189"/>
    </location>
</feature>
<feature type="transmembrane region" description="Helical" evidence="6">
    <location>
        <begin position="333"/>
        <end position="356"/>
    </location>
</feature>
<dbReference type="PANTHER" id="PTHR43124">
    <property type="entry name" value="PURINE EFFLUX PUMP PBUE"/>
    <property type="match status" value="1"/>
</dbReference>
<evidence type="ECO:0000256" key="3">
    <source>
        <dbReference type="ARBA" id="ARBA00022692"/>
    </source>
</evidence>
<feature type="transmembrane region" description="Helical" evidence="6">
    <location>
        <begin position="210"/>
        <end position="231"/>
    </location>
</feature>
<dbReference type="OrthoDB" id="9788453at2"/>
<reference evidence="8 9" key="1">
    <citation type="journal article" date="2017" name="BMC Genomics">
        <title>Comparative genomic and phylogenomic analyses of the Bifidobacteriaceae family.</title>
        <authorList>
            <person name="Lugli G.A."/>
            <person name="Milani C."/>
            <person name="Turroni F."/>
            <person name="Duranti S."/>
            <person name="Mancabelli L."/>
            <person name="Mangifesta M."/>
            <person name="Ferrario C."/>
            <person name="Modesto M."/>
            <person name="Mattarelli P."/>
            <person name="Jiri K."/>
            <person name="van Sinderen D."/>
            <person name="Ventura M."/>
        </authorList>
    </citation>
    <scope>NUCLEOTIDE SEQUENCE [LARGE SCALE GENOMIC DNA]</scope>
    <source>
        <strain evidence="8 9">DSM 28807</strain>
    </source>
</reference>
<feature type="transmembrane region" description="Helical" evidence="6">
    <location>
        <begin position="78"/>
        <end position="102"/>
    </location>
</feature>
<proteinExistence type="predicted"/>
<evidence type="ECO:0000256" key="6">
    <source>
        <dbReference type="SAM" id="Phobius"/>
    </source>
</evidence>
<accession>A0A261FW07</accession>
<sequence length="400" mass="41580">MSSSSQSRAANLRIFLLAVGAFGLINTEMGIAGILPAVASEYGVTVATAGLLVSLFALAVAFSGPVTPLLCSRFRRKTVMLTSLAVFTACSLASAFVSSFPLMLALRVIPAIMQPVYTSFAFSEAAAAVPAKDAPKATAKVMMGVSAGMVLGVPCVNWIVSVSSVRVGMLFFAAVNGFALLALLFGLPNGERPQAMSYGSQLRHLLEKETWLAILGVVALNGAVFGVFSYLSEYLGTVTGLSASAISLMLLAYGLMNIVGNMIAGNALTRSPRRFACMLPMPIAVMFALFFAFGDLTAPVAVILIVLGVLAGCVGNVNQYWISSAMPDSPEFANGLFLAATNLGTMIGTQLVGLLIDSVGSRVIPVGGIAMLAVALPLLLARVAPRACGILRARRQRANA</sequence>
<dbReference type="RefSeq" id="WP_072725445.1">
    <property type="nucleotide sequence ID" value="NZ_BDIS01000015.1"/>
</dbReference>
<evidence type="ECO:0000256" key="1">
    <source>
        <dbReference type="ARBA" id="ARBA00004651"/>
    </source>
</evidence>
<dbReference type="SUPFAM" id="SSF103473">
    <property type="entry name" value="MFS general substrate transporter"/>
    <property type="match status" value="1"/>
</dbReference>
<keyword evidence="3 6" id="KW-0812">Transmembrane</keyword>
<feature type="transmembrane region" description="Helical" evidence="6">
    <location>
        <begin position="44"/>
        <end position="66"/>
    </location>
</feature>
<keyword evidence="4 6" id="KW-1133">Transmembrane helix</keyword>
<evidence type="ECO:0000256" key="5">
    <source>
        <dbReference type="ARBA" id="ARBA00023136"/>
    </source>
</evidence>
<feature type="domain" description="Major facilitator superfamily (MFS) profile" evidence="7">
    <location>
        <begin position="13"/>
        <end position="385"/>
    </location>
</feature>
<dbReference type="PRINTS" id="PR01035">
    <property type="entry name" value="TCRTETA"/>
</dbReference>
<comment type="subcellular location">
    <subcellularLocation>
        <location evidence="1">Cell membrane</location>
        <topology evidence="1">Multi-pass membrane protein</topology>
    </subcellularLocation>
</comment>
<dbReference type="InterPro" id="IPR020846">
    <property type="entry name" value="MFS_dom"/>
</dbReference>
<feature type="transmembrane region" description="Helical" evidence="6">
    <location>
        <begin position="141"/>
        <end position="161"/>
    </location>
</feature>
<dbReference type="InterPro" id="IPR011701">
    <property type="entry name" value="MFS"/>
</dbReference>
<dbReference type="InterPro" id="IPR036259">
    <property type="entry name" value="MFS_trans_sf"/>
</dbReference>
<organism evidence="8 9">
    <name type="scientific">Bifidobacterium lemurum</name>
    <dbReference type="NCBI Taxonomy" id="1603886"/>
    <lineage>
        <taxon>Bacteria</taxon>
        <taxon>Bacillati</taxon>
        <taxon>Actinomycetota</taxon>
        <taxon>Actinomycetes</taxon>
        <taxon>Bifidobacteriales</taxon>
        <taxon>Bifidobacteriaceae</taxon>
        <taxon>Bifidobacterium</taxon>
    </lineage>
</organism>
<feature type="transmembrane region" description="Helical" evidence="6">
    <location>
        <begin position="275"/>
        <end position="294"/>
    </location>
</feature>
<feature type="transmembrane region" description="Helical" evidence="6">
    <location>
        <begin position="362"/>
        <end position="384"/>
    </location>
</feature>
<dbReference type="GO" id="GO:0022857">
    <property type="term" value="F:transmembrane transporter activity"/>
    <property type="evidence" value="ECO:0007669"/>
    <property type="project" value="InterPro"/>
</dbReference>
<dbReference type="GO" id="GO:0005886">
    <property type="term" value="C:plasma membrane"/>
    <property type="evidence" value="ECO:0007669"/>
    <property type="project" value="UniProtKB-SubCell"/>
</dbReference>
<dbReference type="InterPro" id="IPR050189">
    <property type="entry name" value="MFS_Efflux_Transporters"/>
</dbReference>
<evidence type="ECO:0000256" key="4">
    <source>
        <dbReference type="ARBA" id="ARBA00022989"/>
    </source>
</evidence>
<dbReference type="EMBL" id="MWWX01000001">
    <property type="protein sequence ID" value="OZG63359.1"/>
    <property type="molecule type" value="Genomic_DNA"/>
</dbReference>
<feature type="transmembrane region" description="Helical" evidence="6">
    <location>
        <begin position="300"/>
        <end position="321"/>
    </location>
</feature>
<dbReference type="Pfam" id="PF07690">
    <property type="entry name" value="MFS_1"/>
    <property type="match status" value="1"/>
</dbReference>
<feature type="transmembrane region" description="Helical" evidence="6">
    <location>
        <begin position="12"/>
        <end position="38"/>
    </location>
</feature>